<dbReference type="Pfam" id="PF06588">
    <property type="entry name" value="Muskelin_N"/>
    <property type="match status" value="1"/>
</dbReference>
<keyword evidence="3" id="KW-0812">Transmembrane</keyword>
<evidence type="ECO:0000259" key="4">
    <source>
        <dbReference type="Pfam" id="PF06588"/>
    </source>
</evidence>
<feature type="transmembrane region" description="Helical" evidence="3">
    <location>
        <begin position="762"/>
        <end position="782"/>
    </location>
</feature>
<dbReference type="InterPro" id="IPR008979">
    <property type="entry name" value="Galactose-bd-like_sf"/>
</dbReference>
<dbReference type="Proteomes" id="UP000252139">
    <property type="component" value="Unassembled WGS sequence"/>
</dbReference>
<accession>A0A367JKT0</accession>
<dbReference type="SUPFAM" id="SSF117281">
    <property type="entry name" value="Kelch motif"/>
    <property type="match status" value="2"/>
</dbReference>
<evidence type="ECO:0000313" key="5">
    <source>
        <dbReference type="EMBL" id="RCH90495.1"/>
    </source>
</evidence>
<evidence type="ECO:0000256" key="2">
    <source>
        <dbReference type="ARBA" id="ARBA00022737"/>
    </source>
</evidence>
<dbReference type="InterPro" id="IPR010565">
    <property type="entry name" value="Muskelin_N"/>
</dbReference>
<dbReference type="SUPFAM" id="SSF49785">
    <property type="entry name" value="Galactose-binding domain-like"/>
    <property type="match status" value="1"/>
</dbReference>
<dbReference type="STRING" id="86630.A0A367JKT0"/>
<keyword evidence="3" id="KW-1133">Transmembrane helix</keyword>
<dbReference type="InterPro" id="IPR015915">
    <property type="entry name" value="Kelch-typ_b-propeller"/>
</dbReference>
<gene>
    <name evidence="5" type="primary">MKLN1_1</name>
    <name evidence="5" type="ORF">CU097_002351</name>
</gene>
<organism evidence="5 6">
    <name type="scientific">Rhizopus azygosporus</name>
    <name type="common">Rhizopus microsporus var. azygosporus</name>
    <dbReference type="NCBI Taxonomy" id="86630"/>
    <lineage>
        <taxon>Eukaryota</taxon>
        <taxon>Fungi</taxon>
        <taxon>Fungi incertae sedis</taxon>
        <taxon>Mucoromycota</taxon>
        <taxon>Mucoromycotina</taxon>
        <taxon>Mucoromycetes</taxon>
        <taxon>Mucorales</taxon>
        <taxon>Mucorineae</taxon>
        <taxon>Rhizopodaceae</taxon>
        <taxon>Rhizopus</taxon>
    </lineage>
</organism>
<dbReference type="AlphaFoldDB" id="A0A367JKT0"/>
<evidence type="ECO:0000256" key="3">
    <source>
        <dbReference type="SAM" id="Phobius"/>
    </source>
</evidence>
<dbReference type="PANTHER" id="PTHR15526">
    <property type="entry name" value="MUSKELIN"/>
    <property type="match status" value="1"/>
</dbReference>
<name>A0A367JKT0_RHIAZ</name>
<keyword evidence="6" id="KW-1185">Reference proteome</keyword>
<dbReference type="InterPro" id="IPR052456">
    <property type="entry name" value="CTLH_complex_component"/>
</dbReference>
<dbReference type="Gene3D" id="2.120.10.80">
    <property type="entry name" value="Kelch-type beta propeller"/>
    <property type="match status" value="2"/>
</dbReference>
<proteinExistence type="predicted"/>
<dbReference type="GO" id="GO:0005737">
    <property type="term" value="C:cytoplasm"/>
    <property type="evidence" value="ECO:0007669"/>
    <property type="project" value="TreeGrafter"/>
</dbReference>
<dbReference type="Gene3D" id="2.60.120.260">
    <property type="entry name" value="Galactose-binding domain-like"/>
    <property type="match status" value="1"/>
</dbReference>
<dbReference type="OrthoDB" id="10052615at2759"/>
<comment type="caution">
    <text evidence="5">The sequence shown here is derived from an EMBL/GenBank/DDBJ whole genome shotgun (WGS) entry which is preliminary data.</text>
</comment>
<feature type="domain" description="Muskelin N-terminal" evidence="4">
    <location>
        <begin position="1"/>
        <end position="168"/>
    </location>
</feature>
<sequence>MEQLSRWSSSARDNQQYITIKFKRPVIARSITFGKYHQSHVCNLKEFKVLGGLDLESDMLELFHGGLKNDTKSETFDLKHQYKNMVVPVQYIKIIPLAAYGSSFNYSIWYLEVRGISDRSIVNKVFQEYKDFKEAETLRLCLKYFRQKNMMDVFHVLKNRIDVHLEHPILSNLHYQFVACGNFDDAEKVVKELYDANIFQAYCDKSPYMAHWKHLKPTGEQGVPCGRGGHQMCIDVKEKTIYVLGGYDGGEDLGDFWCYDIVSNSWHLLSSDTESDKGPGPRSCHRMCYDPQTDALFVLGQYVGQTLQSPPIKSDFFMYDLKQNKWTQLCDHTAKHGGPELVFDHQMCIDSHERKIYVCGGKVINRGPDIPVHSGFYAYDIASKEWDILRLDDADTHDGSVTNRVGHSMAVDETNKTIYIFGGQRGYEYFYDMYKYSIPQNFFQEIDYGHASDISAEAGLTQRVTIDEELQEMYIFAGYTRSSRLERIRDVIYVYSIKTNTWEKVYEHEILECLPSRSDVPIPRYAHQMVYDPVSKTHYMFGGNPGGKGDLPTRLDDLWELKLRRPEASTVYNHCLFLIRMQKLRELCRETAQTLRETGDIDQKVAMAAINYLRTSVASVVNYDDEEQVNEFHEICAKVCLFDTLDDDRSGYSGHEAVSEVAVPLAIAGNMYARKKQLPWRPKFHMAVMATAVLLPFTASAGLIFNVSGEIKLRPHSMIGTILSLGTWMQIILGVVNHSVFRYRRKHNRLPAKRPWNNHVHIWLGRFLAIMALLNVSLGMRIRGASLVVYILFAIWATFLVVLFLYLTWIKTEKKQTVSCLPDPDKSFKVTDKEDYDKDTLLTNKYGVEYPP</sequence>
<feature type="transmembrane region" description="Helical" evidence="3">
    <location>
        <begin position="788"/>
        <end position="809"/>
    </location>
</feature>
<dbReference type="Pfam" id="PF24681">
    <property type="entry name" value="Kelch_KLHDC2_KLHL20_DRC7"/>
    <property type="match status" value="1"/>
</dbReference>
<evidence type="ECO:0000256" key="1">
    <source>
        <dbReference type="ARBA" id="ARBA00022441"/>
    </source>
</evidence>
<keyword evidence="3" id="KW-0472">Membrane</keyword>
<dbReference type="EMBL" id="PJQL01001112">
    <property type="protein sequence ID" value="RCH90495.1"/>
    <property type="molecule type" value="Genomic_DNA"/>
</dbReference>
<dbReference type="Gene3D" id="1.20.120.1770">
    <property type="match status" value="1"/>
</dbReference>
<dbReference type="PANTHER" id="PTHR15526:SF5">
    <property type="entry name" value="MUSKELIN"/>
    <property type="match status" value="1"/>
</dbReference>
<keyword evidence="1" id="KW-0880">Kelch repeat</keyword>
<evidence type="ECO:0000313" key="6">
    <source>
        <dbReference type="Proteomes" id="UP000252139"/>
    </source>
</evidence>
<reference evidence="5 6" key="1">
    <citation type="journal article" date="2018" name="G3 (Bethesda)">
        <title>Phylogenetic and Phylogenomic Definition of Rhizopus Species.</title>
        <authorList>
            <person name="Gryganskyi A.P."/>
            <person name="Golan J."/>
            <person name="Dolatabadi S."/>
            <person name="Mondo S."/>
            <person name="Robb S."/>
            <person name="Idnurm A."/>
            <person name="Muszewska A."/>
            <person name="Steczkiewicz K."/>
            <person name="Masonjones S."/>
            <person name="Liao H.L."/>
            <person name="Gajdeczka M.T."/>
            <person name="Anike F."/>
            <person name="Vuek A."/>
            <person name="Anishchenko I.M."/>
            <person name="Voigt K."/>
            <person name="de Hoog G.S."/>
            <person name="Smith M.E."/>
            <person name="Heitman J."/>
            <person name="Vilgalys R."/>
            <person name="Stajich J.E."/>
        </authorList>
    </citation>
    <scope>NUCLEOTIDE SEQUENCE [LARGE SCALE GENOMIC DNA]</scope>
    <source>
        <strain evidence="5 6">CBS 357.93</strain>
    </source>
</reference>
<dbReference type="CDD" id="cd08760">
    <property type="entry name" value="Cyt_b561_FRRS1_like"/>
    <property type="match status" value="1"/>
</dbReference>
<feature type="transmembrane region" description="Helical" evidence="3">
    <location>
        <begin position="717"/>
        <end position="741"/>
    </location>
</feature>
<keyword evidence="2" id="KW-0677">Repeat</keyword>
<protein>
    <submittedName>
        <fullName evidence="5">Muskelin 1, intracellular mediator containing kelch motif</fullName>
    </submittedName>
</protein>